<dbReference type="RefSeq" id="WP_379727836.1">
    <property type="nucleotide sequence ID" value="NZ_JBHRYJ010000003.1"/>
</dbReference>
<dbReference type="SUPFAM" id="SSF54637">
    <property type="entry name" value="Thioesterase/thiol ester dehydrase-isomerase"/>
    <property type="match status" value="1"/>
</dbReference>
<dbReference type="Gene3D" id="3.10.129.10">
    <property type="entry name" value="Hotdog Thioesterase"/>
    <property type="match status" value="1"/>
</dbReference>
<dbReference type="EMBL" id="JBHRYJ010000003">
    <property type="protein sequence ID" value="MFC3676724.1"/>
    <property type="molecule type" value="Genomic_DNA"/>
</dbReference>
<evidence type="ECO:0000313" key="2">
    <source>
        <dbReference type="Proteomes" id="UP001595711"/>
    </source>
</evidence>
<comment type="caution">
    <text evidence="1">The sequence shown here is derived from an EMBL/GenBank/DDBJ whole genome shotgun (WGS) entry which is preliminary data.</text>
</comment>
<accession>A0ABV7VGS2</accession>
<evidence type="ECO:0000313" key="1">
    <source>
        <dbReference type="EMBL" id="MFC3676724.1"/>
    </source>
</evidence>
<reference evidence="2" key="1">
    <citation type="journal article" date="2019" name="Int. J. Syst. Evol. Microbiol.">
        <title>The Global Catalogue of Microorganisms (GCM) 10K type strain sequencing project: providing services to taxonomists for standard genome sequencing and annotation.</title>
        <authorList>
            <consortium name="The Broad Institute Genomics Platform"/>
            <consortium name="The Broad Institute Genome Sequencing Center for Infectious Disease"/>
            <person name="Wu L."/>
            <person name="Ma J."/>
        </authorList>
    </citation>
    <scope>NUCLEOTIDE SEQUENCE [LARGE SCALE GENOMIC DNA]</scope>
    <source>
        <strain evidence="2">KCTC 42182</strain>
    </source>
</reference>
<sequence>MNQNLAVGNRAGITRSYTADDIRAFLGLAGSDTVAADTVPEPLIGALFSYLLGVELPGFGTNYLKQEINFEAPAPLGQPLTATVEITRLRPEKHLADLATTCTAADGTVICRGRALVLVKDVGA</sequence>
<proteinExistence type="predicted"/>
<organism evidence="1 2">
    <name type="scientific">Ferrovibrio xuzhouensis</name>
    <dbReference type="NCBI Taxonomy" id="1576914"/>
    <lineage>
        <taxon>Bacteria</taxon>
        <taxon>Pseudomonadati</taxon>
        <taxon>Pseudomonadota</taxon>
        <taxon>Alphaproteobacteria</taxon>
        <taxon>Rhodospirillales</taxon>
        <taxon>Rhodospirillaceae</taxon>
        <taxon>Ferrovibrio</taxon>
    </lineage>
</organism>
<dbReference type="PANTHER" id="PTHR43437">
    <property type="entry name" value="HYDROXYACYL-THIOESTER DEHYDRATASE TYPE 2, MITOCHONDRIAL-RELATED"/>
    <property type="match status" value="1"/>
</dbReference>
<evidence type="ECO:0008006" key="3">
    <source>
        <dbReference type="Google" id="ProtNLM"/>
    </source>
</evidence>
<dbReference type="InterPro" id="IPR029069">
    <property type="entry name" value="HotDog_dom_sf"/>
</dbReference>
<name>A0ABV7VGS2_9PROT</name>
<dbReference type="Proteomes" id="UP001595711">
    <property type="component" value="Unassembled WGS sequence"/>
</dbReference>
<dbReference type="PANTHER" id="PTHR43437:SF3">
    <property type="entry name" value="HYDROXYACYL-THIOESTER DEHYDRATASE TYPE 2, MITOCHONDRIAL"/>
    <property type="match status" value="1"/>
</dbReference>
<dbReference type="InterPro" id="IPR050965">
    <property type="entry name" value="UPF0336/Enoyl-CoA_hydratase"/>
</dbReference>
<protein>
    <recommendedName>
        <fullName evidence="3">Phosphate acetyltransferase</fullName>
    </recommendedName>
</protein>
<gene>
    <name evidence="1" type="ORF">ACFOOQ_14295</name>
</gene>
<keyword evidence="2" id="KW-1185">Reference proteome</keyword>